<dbReference type="GO" id="GO:0005886">
    <property type="term" value="C:plasma membrane"/>
    <property type="evidence" value="ECO:0007669"/>
    <property type="project" value="UniProtKB-SubCell"/>
</dbReference>
<feature type="transmembrane region" description="Helical" evidence="7">
    <location>
        <begin position="303"/>
        <end position="321"/>
    </location>
</feature>
<feature type="transmembrane region" description="Helical" evidence="7">
    <location>
        <begin position="167"/>
        <end position="185"/>
    </location>
</feature>
<evidence type="ECO:0000313" key="9">
    <source>
        <dbReference type="EMBL" id="KEZ47568.1"/>
    </source>
</evidence>
<dbReference type="CDD" id="cd17329">
    <property type="entry name" value="MFS_MdtH_MDR_like"/>
    <property type="match status" value="1"/>
</dbReference>
<evidence type="ECO:0000256" key="5">
    <source>
        <dbReference type="ARBA" id="ARBA00022989"/>
    </source>
</evidence>
<keyword evidence="6 7" id="KW-0472">Membrane</keyword>
<dbReference type="PROSITE" id="PS00216">
    <property type="entry name" value="SUGAR_TRANSPORT_1"/>
    <property type="match status" value="1"/>
</dbReference>
<keyword evidence="2" id="KW-0813">Transport</keyword>
<dbReference type="InterPro" id="IPR036259">
    <property type="entry name" value="MFS_trans_sf"/>
</dbReference>
<feature type="transmembrane region" description="Helical" evidence="7">
    <location>
        <begin position="99"/>
        <end position="118"/>
    </location>
</feature>
<dbReference type="PANTHER" id="PTHR23517:SF3">
    <property type="entry name" value="INTEGRAL MEMBRANE TRANSPORT PROTEIN"/>
    <property type="match status" value="1"/>
</dbReference>
<feature type="transmembrane region" description="Helical" evidence="7">
    <location>
        <begin position="74"/>
        <end position="93"/>
    </location>
</feature>
<dbReference type="InterPro" id="IPR020846">
    <property type="entry name" value="MFS_dom"/>
</dbReference>
<dbReference type="PROSITE" id="PS50850">
    <property type="entry name" value="MFS"/>
    <property type="match status" value="1"/>
</dbReference>
<dbReference type="InterPro" id="IPR005829">
    <property type="entry name" value="Sugar_transporter_CS"/>
</dbReference>
<feature type="transmembrane region" description="Helical" evidence="7">
    <location>
        <begin position="223"/>
        <end position="240"/>
    </location>
</feature>
<organism evidence="9 10">
    <name type="scientific">Metabacillus indicus</name>
    <name type="common">Bacillus indicus</name>
    <dbReference type="NCBI Taxonomy" id="246786"/>
    <lineage>
        <taxon>Bacteria</taxon>
        <taxon>Bacillati</taxon>
        <taxon>Bacillota</taxon>
        <taxon>Bacilli</taxon>
        <taxon>Bacillales</taxon>
        <taxon>Bacillaceae</taxon>
        <taxon>Metabacillus</taxon>
    </lineage>
</organism>
<dbReference type="PANTHER" id="PTHR23517">
    <property type="entry name" value="RESISTANCE PROTEIN MDTM, PUTATIVE-RELATED-RELATED"/>
    <property type="match status" value="1"/>
</dbReference>
<keyword evidence="10" id="KW-1185">Reference proteome</keyword>
<evidence type="ECO:0000256" key="3">
    <source>
        <dbReference type="ARBA" id="ARBA00022475"/>
    </source>
</evidence>
<feature type="transmembrane region" description="Helical" evidence="7">
    <location>
        <begin position="139"/>
        <end position="161"/>
    </location>
</feature>
<dbReference type="Gene3D" id="1.20.1250.20">
    <property type="entry name" value="MFS general substrate transporter like domains"/>
    <property type="match status" value="1"/>
</dbReference>
<evidence type="ECO:0000259" key="8">
    <source>
        <dbReference type="PROSITE" id="PS50850"/>
    </source>
</evidence>
<protein>
    <submittedName>
        <fullName evidence="9">MFS transporter</fullName>
    </submittedName>
</protein>
<evidence type="ECO:0000256" key="7">
    <source>
        <dbReference type="SAM" id="Phobius"/>
    </source>
</evidence>
<evidence type="ECO:0000256" key="2">
    <source>
        <dbReference type="ARBA" id="ARBA00022448"/>
    </source>
</evidence>
<feature type="transmembrane region" description="Helical" evidence="7">
    <location>
        <begin position="12"/>
        <end position="32"/>
    </location>
</feature>
<comment type="subcellular location">
    <subcellularLocation>
        <location evidence="1">Cell membrane</location>
        <topology evidence="1">Multi-pass membrane protein</topology>
    </subcellularLocation>
</comment>
<accession>A0A084GJQ6</accession>
<name>A0A084GJQ6_METID</name>
<evidence type="ECO:0000256" key="4">
    <source>
        <dbReference type="ARBA" id="ARBA00022692"/>
    </source>
</evidence>
<dbReference type="AlphaFoldDB" id="A0A084GJQ6"/>
<dbReference type="Pfam" id="PF07690">
    <property type="entry name" value="MFS_1"/>
    <property type="match status" value="2"/>
</dbReference>
<dbReference type="SUPFAM" id="SSF103473">
    <property type="entry name" value="MFS general substrate transporter"/>
    <property type="match status" value="1"/>
</dbReference>
<feature type="domain" description="Major facilitator superfamily (MFS) profile" evidence="8">
    <location>
        <begin position="1"/>
        <end position="414"/>
    </location>
</feature>
<dbReference type="STRING" id="246786.GS18_0219485"/>
<keyword evidence="3" id="KW-1003">Cell membrane</keyword>
<dbReference type="EMBL" id="JNVC02000019">
    <property type="protein sequence ID" value="KEZ47568.1"/>
    <property type="molecule type" value="Genomic_DNA"/>
</dbReference>
<proteinExistence type="predicted"/>
<reference evidence="9 10" key="1">
    <citation type="journal article" date="2005" name="Int. J. Syst. Evol. Microbiol.">
        <title>Bacillus cibi sp. nov., isolated from jeotgal, a traditional Korean fermented seafood.</title>
        <authorList>
            <person name="Yoon J.H."/>
            <person name="Lee C.H."/>
            <person name="Oh T.K."/>
        </authorList>
    </citation>
    <scope>NUCLEOTIDE SEQUENCE [LARGE SCALE GENOMIC DNA]</scope>
    <source>
        <strain evidence="9 10">DSM 16189</strain>
    </source>
</reference>
<dbReference type="InterPro" id="IPR011701">
    <property type="entry name" value="MFS"/>
</dbReference>
<dbReference type="GO" id="GO:0022857">
    <property type="term" value="F:transmembrane transporter activity"/>
    <property type="evidence" value="ECO:0007669"/>
    <property type="project" value="InterPro"/>
</dbReference>
<sequence length="421" mass="47573">MRLRDWDRNLKIRLFGEALMNITYWMFFPFLTIYFADEFGKEQAGFLLVFSQVFSVLANLMGGYCADRFGRKKMLVLSSAGQGVSFLIFALSVSPWLDAPLIGFACFALAGVFGSFYWPASQAMIADVVKEKDRSNVFAVFYTSINLAVVIGPILGAIFYVNYFFELLVFAGFICFLLSGMLFLWTRETAPESVLNRKGSTKWHHFLLQQLGEYKIIFKDRAFLLYIGAGVLAAQTFMQLDMLMPVYTKETVQNEELFSFGSWSFTLGGEQAFGFLLSENGLLVALLTISVTKWMTLYKERNVFILSSVLYAVSIFLFGQFSFLWGLIFAMALFTLAELMTAGLQQSFVSKLAPEHMRGQYFAAASLRYTVGRTIAPLSIPMTVWFGFQWTFAILGILALASAALYWVTFAVYEKRSEKSA</sequence>
<gene>
    <name evidence="9" type="ORF">GS18_0219485</name>
</gene>
<keyword evidence="5 7" id="KW-1133">Transmembrane helix</keyword>
<feature type="transmembrane region" description="Helical" evidence="7">
    <location>
        <begin position="44"/>
        <end position="62"/>
    </location>
</feature>
<comment type="caution">
    <text evidence="9">The sequence shown here is derived from an EMBL/GenBank/DDBJ whole genome shotgun (WGS) entry which is preliminary data.</text>
</comment>
<evidence type="ECO:0000256" key="6">
    <source>
        <dbReference type="ARBA" id="ARBA00023136"/>
    </source>
</evidence>
<dbReference type="InterPro" id="IPR050171">
    <property type="entry name" value="MFS_Transporters"/>
</dbReference>
<evidence type="ECO:0000256" key="1">
    <source>
        <dbReference type="ARBA" id="ARBA00004651"/>
    </source>
</evidence>
<dbReference type="OrthoDB" id="9793283at2"/>
<feature type="transmembrane region" description="Helical" evidence="7">
    <location>
        <begin position="272"/>
        <end position="291"/>
    </location>
</feature>
<dbReference type="RefSeq" id="WP_029567125.1">
    <property type="nucleotide sequence ID" value="NZ_JNVC02000019.1"/>
</dbReference>
<feature type="transmembrane region" description="Helical" evidence="7">
    <location>
        <begin position="392"/>
        <end position="413"/>
    </location>
</feature>
<dbReference type="Proteomes" id="UP000028549">
    <property type="component" value="Unassembled WGS sequence"/>
</dbReference>
<keyword evidence="4 7" id="KW-0812">Transmembrane</keyword>
<evidence type="ECO:0000313" key="10">
    <source>
        <dbReference type="Proteomes" id="UP000028549"/>
    </source>
</evidence>